<protein>
    <recommendedName>
        <fullName evidence="2">GIY-YIG domain-containing protein</fullName>
    </recommendedName>
</protein>
<accession>A0A1G2PE09</accession>
<dbReference type="PROSITE" id="PS50164">
    <property type="entry name" value="GIY_YIG"/>
    <property type="match status" value="1"/>
</dbReference>
<dbReference type="AlphaFoldDB" id="A0A1G2PE09"/>
<name>A0A1G2PE09_9BACT</name>
<dbReference type="Pfam" id="PF01541">
    <property type="entry name" value="GIY-YIG"/>
    <property type="match status" value="1"/>
</dbReference>
<reference evidence="3 4" key="1">
    <citation type="journal article" date="2016" name="Nat. Commun.">
        <title>Thousands of microbial genomes shed light on interconnected biogeochemical processes in an aquifer system.</title>
        <authorList>
            <person name="Anantharaman K."/>
            <person name="Brown C.T."/>
            <person name="Hug L.A."/>
            <person name="Sharon I."/>
            <person name="Castelle C.J."/>
            <person name="Probst A.J."/>
            <person name="Thomas B.C."/>
            <person name="Singh A."/>
            <person name="Wilkins M.J."/>
            <person name="Karaoz U."/>
            <person name="Brodie E.L."/>
            <person name="Williams K.H."/>
            <person name="Hubbard S.S."/>
            <person name="Banfield J.F."/>
        </authorList>
    </citation>
    <scope>NUCLEOTIDE SEQUENCE [LARGE SCALE GENOMIC DNA]</scope>
</reference>
<dbReference type="InterPro" id="IPR000305">
    <property type="entry name" value="GIY-YIG_endonuc"/>
</dbReference>
<comment type="similarity">
    <text evidence="1">Belongs to the UPF0213 family.</text>
</comment>
<proteinExistence type="inferred from homology"/>
<sequence>MKYRVYIVECADGSFYVGCTNNLKRRIKQHNGSKWGAHYTKIRRPVALKYSETFATLLQARRREAE</sequence>
<evidence type="ECO:0000313" key="4">
    <source>
        <dbReference type="Proteomes" id="UP000178869"/>
    </source>
</evidence>
<dbReference type="PANTHER" id="PTHR34477:SF1">
    <property type="entry name" value="UPF0213 PROTEIN YHBQ"/>
    <property type="match status" value="1"/>
</dbReference>
<dbReference type="PANTHER" id="PTHR34477">
    <property type="entry name" value="UPF0213 PROTEIN YHBQ"/>
    <property type="match status" value="1"/>
</dbReference>
<dbReference type="EMBL" id="MHSR01000013">
    <property type="protein sequence ID" value="OHA46568.1"/>
    <property type="molecule type" value="Genomic_DNA"/>
</dbReference>
<dbReference type="SUPFAM" id="SSF82771">
    <property type="entry name" value="GIY-YIG endonuclease"/>
    <property type="match status" value="1"/>
</dbReference>
<dbReference type="InterPro" id="IPR035901">
    <property type="entry name" value="GIY-YIG_endonuc_sf"/>
</dbReference>
<gene>
    <name evidence="3" type="ORF">A2828_01520</name>
</gene>
<dbReference type="InterPro" id="IPR050190">
    <property type="entry name" value="UPF0213_domain"/>
</dbReference>
<organism evidence="3 4">
    <name type="scientific">Candidatus Terrybacteria bacterium RIFCSPHIGHO2_01_FULL_43_35</name>
    <dbReference type="NCBI Taxonomy" id="1802361"/>
    <lineage>
        <taxon>Bacteria</taxon>
        <taxon>Candidatus Terryibacteriota</taxon>
    </lineage>
</organism>
<dbReference type="CDD" id="cd10456">
    <property type="entry name" value="GIY-YIG_UPF0213"/>
    <property type="match status" value="1"/>
</dbReference>
<evidence type="ECO:0000313" key="3">
    <source>
        <dbReference type="EMBL" id="OHA46568.1"/>
    </source>
</evidence>
<feature type="domain" description="GIY-YIG" evidence="2">
    <location>
        <begin position="1"/>
        <end position="66"/>
    </location>
</feature>
<dbReference type="Proteomes" id="UP000178869">
    <property type="component" value="Unassembled WGS sequence"/>
</dbReference>
<dbReference type="Gene3D" id="3.40.1440.10">
    <property type="entry name" value="GIY-YIG endonuclease"/>
    <property type="match status" value="1"/>
</dbReference>
<evidence type="ECO:0000259" key="2">
    <source>
        <dbReference type="PROSITE" id="PS50164"/>
    </source>
</evidence>
<comment type="caution">
    <text evidence="3">The sequence shown here is derived from an EMBL/GenBank/DDBJ whole genome shotgun (WGS) entry which is preliminary data.</text>
</comment>
<feature type="non-terminal residue" evidence="3">
    <location>
        <position position="66"/>
    </location>
</feature>
<evidence type="ECO:0000256" key="1">
    <source>
        <dbReference type="ARBA" id="ARBA00007435"/>
    </source>
</evidence>